<keyword evidence="5" id="KW-0479">Metal-binding</keyword>
<proteinExistence type="inferred from homology"/>
<dbReference type="InterPro" id="IPR004360">
    <property type="entry name" value="Glyas_Fos-R_dOase_dom"/>
</dbReference>
<dbReference type="InterPro" id="IPR018607">
    <property type="entry name" value="Ctf8"/>
</dbReference>
<dbReference type="Gene3D" id="3.10.180.10">
    <property type="entry name" value="2,3-Dihydroxybiphenyl 1,2-Dioxygenase, domain 1"/>
    <property type="match status" value="2"/>
</dbReference>
<keyword evidence="7" id="KW-0828">Tyrosine catabolism</keyword>
<keyword evidence="8" id="KW-0223">Dioxygenase</keyword>
<comment type="cofactor">
    <cofactor evidence="1">
        <name>Fe cation</name>
        <dbReference type="ChEBI" id="CHEBI:24875"/>
    </cofactor>
</comment>
<dbReference type="SUPFAM" id="SSF54593">
    <property type="entry name" value="Glyoxalase/Bleomycin resistance protein/Dihydroxybiphenyl dioxygenase"/>
    <property type="match status" value="1"/>
</dbReference>
<dbReference type="EC" id="1.13.11.27" evidence="4"/>
<evidence type="ECO:0000256" key="4">
    <source>
        <dbReference type="ARBA" id="ARBA00013222"/>
    </source>
</evidence>
<evidence type="ECO:0000256" key="2">
    <source>
        <dbReference type="ARBA" id="ARBA00005162"/>
    </source>
</evidence>
<sequence length="613" mass="68704">MPSIPLHPHASGSPVHPHNPLPQILQTPSGLAILELQGTINLPSLDDQGAVPHPADAEERDAGITAFETPIGKLMFPDYSPQTTSPDDTKWMKRVYLYVGRYQRMTGEVKKLAQPLALVQKRKKQPDGERIAESEGEELEIVEIIKYKLLFKNQPVFESYEGTLVLFQQNREASGPLVAMALEIRGFATGGADVLLETESSLLPHVTKIMTVSNKVEENIFASNLGPEYVGFDHITWYVGNAKQAASYYVTRMGFKQIAYRGPETGSRSVVSHVVSNGQAIFVLTSPIRPLSETSEYDDDVTEADQKLLEEIHSHLNKHGDGVKDVAFRIEGDIEAVWKRAVDHGAAPVAPPTTLKDDRHGSITLATIGTYEDTVHSLINRRHYSGPFLPGYEAVTDDDPINRLLPSIDFIEIDHCVGNQPWNGVDPIVKYYEDCLNFHRYWTVDDLNMCGEYSAMRSIVVASPNEVIKMPMNEPAQGKKKSQIEEFVNYYNGAGVQHIAFRTHDIVTAVTRLRERGVSFLDVPSAYYSDLRQRLSHTGLTLEEDISVLEKLHILVDFDEKGYLLQIFSKHVLDRPTVFIEVIQRNNFDGFGAGNFKSLFEAFEREQARRGNL</sequence>
<dbReference type="PANTHER" id="PTHR11959:SF1">
    <property type="entry name" value="4-HYDROXYPHENYLPYRUVATE DIOXYGENASE"/>
    <property type="match status" value="1"/>
</dbReference>
<evidence type="ECO:0000259" key="13">
    <source>
        <dbReference type="PROSITE" id="PS51819"/>
    </source>
</evidence>
<feature type="domain" description="VOC" evidence="13">
    <location>
        <begin position="412"/>
        <end position="570"/>
    </location>
</feature>
<dbReference type="GO" id="GO:0007064">
    <property type="term" value="P:mitotic sister chromatid cohesion"/>
    <property type="evidence" value="ECO:0007669"/>
    <property type="project" value="InterPro"/>
</dbReference>
<keyword evidence="11" id="KW-0585">Phenylalanine catabolism</keyword>
<dbReference type="GO" id="GO:0006572">
    <property type="term" value="P:L-tyrosine catabolic process"/>
    <property type="evidence" value="ECO:0007669"/>
    <property type="project" value="UniProtKB-KW"/>
</dbReference>
<keyword evidence="9" id="KW-0560">Oxidoreductase</keyword>
<comment type="pathway">
    <text evidence="2">Amino-acid degradation; L-phenylalanine degradation; acetoacetate and fumarate from L-phenylalanine: step 3/6.</text>
</comment>
<dbReference type="InterPro" id="IPR029068">
    <property type="entry name" value="Glyas_Bleomycin-R_OHBP_Dase"/>
</dbReference>
<name>A0A8H6P659_9EURO</name>
<dbReference type="InterPro" id="IPR005956">
    <property type="entry name" value="4OHPhenylPyrv_dOase"/>
</dbReference>
<comment type="similarity">
    <text evidence="3">Belongs to the 4HPPD family.</text>
</comment>
<dbReference type="InterPro" id="IPR041735">
    <property type="entry name" value="4OHPhenylPyrv_dOase_C"/>
</dbReference>
<dbReference type="CDD" id="cd08342">
    <property type="entry name" value="HPPD_N_like"/>
    <property type="match status" value="1"/>
</dbReference>
<evidence type="ECO:0000256" key="9">
    <source>
        <dbReference type="ARBA" id="ARBA00023002"/>
    </source>
</evidence>
<evidence type="ECO:0000256" key="12">
    <source>
        <dbReference type="SAM" id="MobiDB-lite"/>
    </source>
</evidence>
<evidence type="ECO:0000313" key="15">
    <source>
        <dbReference type="Proteomes" id="UP000630445"/>
    </source>
</evidence>
<dbReference type="GO" id="GO:0046872">
    <property type="term" value="F:metal ion binding"/>
    <property type="evidence" value="ECO:0007669"/>
    <property type="project" value="UniProtKB-KW"/>
</dbReference>
<evidence type="ECO:0000256" key="5">
    <source>
        <dbReference type="ARBA" id="ARBA00022723"/>
    </source>
</evidence>
<dbReference type="Pfam" id="PF09696">
    <property type="entry name" value="Ctf8"/>
    <property type="match status" value="1"/>
</dbReference>
<feature type="domain" description="VOC" evidence="13">
    <location>
        <begin position="231"/>
        <end position="381"/>
    </location>
</feature>
<dbReference type="PANTHER" id="PTHR11959">
    <property type="entry name" value="4-HYDROXYPHENYLPYRUVATE DIOXYGENASE"/>
    <property type="match status" value="1"/>
</dbReference>
<dbReference type="UniPathway" id="UPA00139">
    <property type="reaction ID" value="UER00362"/>
</dbReference>
<gene>
    <name evidence="14" type="ORF">CNMCM5793_006870</name>
</gene>
<accession>A0A8H6P659</accession>
<dbReference type="Pfam" id="PF00903">
    <property type="entry name" value="Glyoxalase"/>
    <property type="match status" value="1"/>
</dbReference>
<evidence type="ECO:0000256" key="8">
    <source>
        <dbReference type="ARBA" id="ARBA00022964"/>
    </source>
</evidence>
<dbReference type="FunFam" id="3.10.180.10:FF:000001">
    <property type="entry name" value="4-hydroxyphenylpyruvate dioxygenase"/>
    <property type="match status" value="1"/>
</dbReference>
<evidence type="ECO:0000256" key="1">
    <source>
        <dbReference type="ARBA" id="ARBA00001962"/>
    </source>
</evidence>
<evidence type="ECO:0000256" key="6">
    <source>
        <dbReference type="ARBA" id="ARBA00022737"/>
    </source>
</evidence>
<dbReference type="GO" id="GO:0003868">
    <property type="term" value="F:4-hydroxyphenylpyruvate dioxygenase activity"/>
    <property type="evidence" value="ECO:0007669"/>
    <property type="project" value="UniProtKB-EC"/>
</dbReference>
<dbReference type="Proteomes" id="UP000630445">
    <property type="component" value="Unassembled WGS sequence"/>
</dbReference>
<evidence type="ECO:0000256" key="11">
    <source>
        <dbReference type="ARBA" id="ARBA00023232"/>
    </source>
</evidence>
<dbReference type="CDD" id="cd07250">
    <property type="entry name" value="HPPD_C_like"/>
    <property type="match status" value="1"/>
</dbReference>
<dbReference type="InterPro" id="IPR041736">
    <property type="entry name" value="4OHPhenylPyrv_dOase_N"/>
</dbReference>
<dbReference type="OrthoDB" id="414569at2759"/>
<evidence type="ECO:0000256" key="7">
    <source>
        <dbReference type="ARBA" id="ARBA00022878"/>
    </source>
</evidence>
<evidence type="ECO:0000313" key="14">
    <source>
        <dbReference type="EMBL" id="KAF7117714.1"/>
    </source>
</evidence>
<dbReference type="EMBL" id="JACBAD010002084">
    <property type="protein sequence ID" value="KAF7117714.1"/>
    <property type="molecule type" value="Genomic_DNA"/>
</dbReference>
<keyword evidence="6" id="KW-0677">Repeat</keyword>
<dbReference type="InterPro" id="IPR037523">
    <property type="entry name" value="VOC_core"/>
</dbReference>
<evidence type="ECO:0000256" key="10">
    <source>
        <dbReference type="ARBA" id="ARBA00023004"/>
    </source>
</evidence>
<dbReference type="FunFam" id="3.10.180.10:FF:000020">
    <property type="entry name" value="4-hydroxyphenylpyruvate dioxygenase"/>
    <property type="match status" value="1"/>
</dbReference>
<dbReference type="GO" id="GO:0006559">
    <property type="term" value="P:L-phenylalanine catabolic process"/>
    <property type="evidence" value="ECO:0007669"/>
    <property type="project" value="UniProtKB-UniPathway"/>
</dbReference>
<reference evidence="14" key="1">
    <citation type="submission" date="2020-06" db="EMBL/GenBank/DDBJ databases">
        <title>Draft genome sequences of strains closely related to Aspergillus parafelis and Aspergillus hiratsukae.</title>
        <authorList>
            <person name="Dos Santos R.A.C."/>
            <person name="Rivero-Menendez O."/>
            <person name="Steenwyk J.L."/>
            <person name="Mead M.E."/>
            <person name="Goldman G.H."/>
            <person name="Alastruey-Izquierdo A."/>
            <person name="Rokas A."/>
        </authorList>
    </citation>
    <scope>NUCLEOTIDE SEQUENCE</scope>
    <source>
        <strain evidence="14">CNM-CM5793</strain>
    </source>
</reference>
<dbReference type="AlphaFoldDB" id="A0A8H6P659"/>
<keyword evidence="10" id="KW-0408">Iron</keyword>
<dbReference type="PROSITE" id="PS51819">
    <property type="entry name" value="VOC"/>
    <property type="match status" value="2"/>
</dbReference>
<evidence type="ECO:0000256" key="3">
    <source>
        <dbReference type="ARBA" id="ARBA00005877"/>
    </source>
</evidence>
<dbReference type="GO" id="GO:0031390">
    <property type="term" value="C:Ctf18 RFC-like complex"/>
    <property type="evidence" value="ECO:0007669"/>
    <property type="project" value="InterPro"/>
</dbReference>
<feature type="region of interest" description="Disordered" evidence="12">
    <location>
        <begin position="1"/>
        <end position="24"/>
    </location>
</feature>
<protein>
    <recommendedName>
        <fullName evidence="4">4-hydroxyphenylpyruvate dioxygenase</fullName>
        <ecNumber evidence="4">1.13.11.27</ecNumber>
    </recommendedName>
</protein>
<keyword evidence="15" id="KW-1185">Reference proteome</keyword>
<dbReference type="NCBIfam" id="TIGR01263">
    <property type="entry name" value="4HPPD"/>
    <property type="match status" value="1"/>
</dbReference>
<comment type="caution">
    <text evidence="14">The sequence shown here is derived from an EMBL/GenBank/DDBJ whole genome shotgun (WGS) entry which is preliminary data.</text>
</comment>
<organism evidence="14 15">
    <name type="scientific">Aspergillus hiratsukae</name>
    <dbReference type="NCBI Taxonomy" id="1194566"/>
    <lineage>
        <taxon>Eukaryota</taxon>
        <taxon>Fungi</taxon>
        <taxon>Dikarya</taxon>
        <taxon>Ascomycota</taxon>
        <taxon>Pezizomycotina</taxon>
        <taxon>Eurotiomycetes</taxon>
        <taxon>Eurotiomycetidae</taxon>
        <taxon>Eurotiales</taxon>
        <taxon>Aspergillaceae</taxon>
        <taxon>Aspergillus</taxon>
        <taxon>Aspergillus subgen. Fumigati</taxon>
    </lineage>
</organism>